<reference evidence="1 2" key="1">
    <citation type="submission" date="2014-04" db="EMBL/GenBank/DDBJ databases">
        <authorList>
            <consortium name="DOE Joint Genome Institute"/>
            <person name="Kuo A."/>
            <person name="Kohler A."/>
            <person name="Costa M.D."/>
            <person name="Nagy L.G."/>
            <person name="Floudas D."/>
            <person name="Copeland A."/>
            <person name="Barry K.W."/>
            <person name="Cichocki N."/>
            <person name="Veneault-Fourrey C."/>
            <person name="LaButti K."/>
            <person name="Lindquist E.A."/>
            <person name="Lipzen A."/>
            <person name="Lundell T."/>
            <person name="Morin E."/>
            <person name="Murat C."/>
            <person name="Sun H."/>
            <person name="Tunlid A."/>
            <person name="Henrissat B."/>
            <person name="Grigoriev I.V."/>
            <person name="Hibbett D.S."/>
            <person name="Martin F."/>
            <person name="Nordberg H.P."/>
            <person name="Cantor M.N."/>
            <person name="Hua S.X."/>
        </authorList>
    </citation>
    <scope>NUCLEOTIDE SEQUENCE [LARGE SCALE GENOMIC DNA]</scope>
    <source>
        <strain evidence="1 2">Marx 270</strain>
    </source>
</reference>
<dbReference type="EMBL" id="KN831944">
    <property type="protein sequence ID" value="KIO14956.1"/>
    <property type="molecule type" value="Genomic_DNA"/>
</dbReference>
<dbReference type="AlphaFoldDB" id="A0A0C3PYY2"/>
<evidence type="ECO:0000313" key="1">
    <source>
        <dbReference type="EMBL" id="KIO14956.1"/>
    </source>
</evidence>
<reference evidence="2" key="2">
    <citation type="submission" date="2015-01" db="EMBL/GenBank/DDBJ databases">
        <title>Evolutionary Origins and Diversification of the Mycorrhizal Mutualists.</title>
        <authorList>
            <consortium name="DOE Joint Genome Institute"/>
            <consortium name="Mycorrhizal Genomics Consortium"/>
            <person name="Kohler A."/>
            <person name="Kuo A."/>
            <person name="Nagy L.G."/>
            <person name="Floudas D."/>
            <person name="Copeland A."/>
            <person name="Barry K.W."/>
            <person name="Cichocki N."/>
            <person name="Veneault-Fourrey C."/>
            <person name="LaButti K."/>
            <person name="Lindquist E.A."/>
            <person name="Lipzen A."/>
            <person name="Lundell T."/>
            <person name="Morin E."/>
            <person name="Murat C."/>
            <person name="Riley R."/>
            <person name="Ohm R."/>
            <person name="Sun H."/>
            <person name="Tunlid A."/>
            <person name="Henrissat B."/>
            <person name="Grigoriev I.V."/>
            <person name="Hibbett D.S."/>
            <person name="Martin F."/>
        </authorList>
    </citation>
    <scope>NUCLEOTIDE SEQUENCE [LARGE SCALE GENOMIC DNA]</scope>
    <source>
        <strain evidence="2">Marx 270</strain>
    </source>
</reference>
<proteinExistence type="predicted"/>
<dbReference type="HOGENOM" id="CLU_2172060_0_0_1"/>
<evidence type="ECO:0000313" key="2">
    <source>
        <dbReference type="Proteomes" id="UP000054217"/>
    </source>
</evidence>
<dbReference type="Proteomes" id="UP000054217">
    <property type="component" value="Unassembled WGS sequence"/>
</dbReference>
<name>A0A0C3PYY2_PISTI</name>
<keyword evidence="2" id="KW-1185">Reference proteome</keyword>
<accession>A0A0C3PYY2</accession>
<dbReference type="InParanoid" id="A0A0C3PYY2"/>
<protein>
    <submittedName>
        <fullName evidence="1">Uncharacterized protein</fullName>
    </submittedName>
</protein>
<organism evidence="1 2">
    <name type="scientific">Pisolithus tinctorius Marx 270</name>
    <dbReference type="NCBI Taxonomy" id="870435"/>
    <lineage>
        <taxon>Eukaryota</taxon>
        <taxon>Fungi</taxon>
        <taxon>Dikarya</taxon>
        <taxon>Basidiomycota</taxon>
        <taxon>Agaricomycotina</taxon>
        <taxon>Agaricomycetes</taxon>
        <taxon>Agaricomycetidae</taxon>
        <taxon>Boletales</taxon>
        <taxon>Sclerodermatineae</taxon>
        <taxon>Pisolithaceae</taxon>
        <taxon>Pisolithus</taxon>
    </lineage>
</organism>
<sequence length="110" mass="12312">MSARFDPSTTPPPPVDIAIAHALIRLQGRHAIMPVVPAMTVIYPCLQKTLLAELLLGKYKLSDRFVSPRTRPRRYYIQVPLLGKAGAMHYNMSRIGFFKSEAGGSHDRVH</sequence>
<gene>
    <name evidence="1" type="ORF">M404DRAFT_17780</name>
</gene>